<feature type="transmembrane region" description="Helical" evidence="7">
    <location>
        <begin position="128"/>
        <end position="153"/>
    </location>
</feature>
<accession>A0AA86RSD2</accession>
<protein>
    <submittedName>
        <fullName evidence="8">Transmembrane domain-containing protein</fullName>
    </submittedName>
    <submittedName>
        <fullName evidence="9">Transmembrane_domain-containing protein</fullName>
    </submittedName>
</protein>
<keyword evidence="6 7" id="KW-0472">Membrane</keyword>
<feature type="transmembrane region" description="Helical" evidence="7">
    <location>
        <begin position="101"/>
        <end position="122"/>
    </location>
</feature>
<keyword evidence="10" id="KW-1185">Reference proteome</keyword>
<evidence type="ECO:0000313" key="10">
    <source>
        <dbReference type="Proteomes" id="UP001642409"/>
    </source>
</evidence>
<dbReference type="AlphaFoldDB" id="A0AA86RSD2"/>
<feature type="transmembrane region" description="Helical" evidence="7">
    <location>
        <begin position="165"/>
        <end position="184"/>
    </location>
</feature>
<keyword evidence="5 7" id="KW-1133">Transmembrane helix</keyword>
<feature type="transmembrane region" description="Helical" evidence="7">
    <location>
        <begin position="190"/>
        <end position="211"/>
    </location>
</feature>
<dbReference type="Proteomes" id="UP001642409">
    <property type="component" value="Unassembled WGS sequence"/>
</dbReference>
<sequence>MKSQCAPPRMTFGSISKKGWIFIAINTMAGTGSNLVKKGLAQIPAVPYCDGCEPQLFNHPYVMALTMFVAEFCCFIIYFFDKLLNKKKYEEIKAKTTKKQFKWYHTFCFAVPAFCDMCNSGLTNVAIYLSVVSIQSILRNSSIIFVAMISFVFKDYRNKFDFPQMCGLLILVCGLVTTGISGMVHNDQSAIDPLMGAGVTILAAVFEMCFFMSEEFFLRSLEIPPLLGMANEGMWGCVEMAIALPILCQIDDPFDHGKMEDVKGWWYQLMHSNALLGLQIAYMCLTMMNNLSGFATTKNASASVRTTFTCFRPLLIWIVSLAVSWESFDKVATPIKITGFALSICGVLIYNNILIVLPYARLKNAEKYVPDKILKKYAKDVTKIEGLLNNEHLADDTILEDDKGAIIVDETGETYTADKKKDNYESYT</sequence>
<comment type="caution">
    <text evidence="8">The sequence shown here is derived from an EMBL/GenBank/DDBJ whole genome shotgun (WGS) entry which is preliminary data.</text>
</comment>
<gene>
    <name evidence="9" type="ORF">HINF_LOCUS10229</name>
    <name evidence="8" type="ORF">HINF_LOCUS64792</name>
</gene>
<evidence type="ECO:0000313" key="9">
    <source>
        <dbReference type="EMBL" id="CAL5988146.1"/>
    </source>
</evidence>
<dbReference type="Pfam" id="PF06027">
    <property type="entry name" value="SLC35F"/>
    <property type="match status" value="1"/>
</dbReference>
<dbReference type="InterPro" id="IPR009262">
    <property type="entry name" value="SLC35_F1/F2/F6"/>
</dbReference>
<reference evidence="9 10" key="2">
    <citation type="submission" date="2024-07" db="EMBL/GenBank/DDBJ databases">
        <authorList>
            <person name="Akdeniz Z."/>
        </authorList>
    </citation>
    <scope>NUCLEOTIDE SEQUENCE [LARGE SCALE GENOMIC DNA]</scope>
</reference>
<evidence type="ECO:0000256" key="7">
    <source>
        <dbReference type="SAM" id="Phobius"/>
    </source>
</evidence>
<dbReference type="EMBL" id="CATOUU010001177">
    <property type="protein sequence ID" value="CAI9977147.1"/>
    <property type="molecule type" value="Genomic_DNA"/>
</dbReference>
<feature type="transmembrane region" description="Helical" evidence="7">
    <location>
        <begin position="337"/>
        <end position="357"/>
    </location>
</feature>
<proteinExistence type="inferred from homology"/>
<dbReference type="EMBL" id="CAXDID020000022">
    <property type="protein sequence ID" value="CAL5988146.1"/>
    <property type="molecule type" value="Genomic_DNA"/>
</dbReference>
<name>A0AA86RSD2_9EUKA</name>
<keyword evidence="3" id="KW-0813">Transport</keyword>
<organism evidence="8">
    <name type="scientific">Hexamita inflata</name>
    <dbReference type="NCBI Taxonomy" id="28002"/>
    <lineage>
        <taxon>Eukaryota</taxon>
        <taxon>Metamonada</taxon>
        <taxon>Diplomonadida</taxon>
        <taxon>Hexamitidae</taxon>
        <taxon>Hexamitinae</taxon>
        <taxon>Hexamita</taxon>
    </lineage>
</organism>
<dbReference type="PANTHER" id="PTHR13146">
    <property type="match status" value="1"/>
</dbReference>
<evidence type="ECO:0000256" key="4">
    <source>
        <dbReference type="ARBA" id="ARBA00022692"/>
    </source>
</evidence>
<evidence type="ECO:0000256" key="6">
    <source>
        <dbReference type="ARBA" id="ARBA00023136"/>
    </source>
</evidence>
<dbReference type="PANTHER" id="PTHR13146:SF0">
    <property type="entry name" value="SOLUTE CARRIER FAMILY 35 MEMBER F6"/>
    <property type="match status" value="1"/>
</dbReference>
<keyword evidence="4 7" id="KW-0812">Transmembrane</keyword>
<evidence type="ECO:0000313" key="8">
    <source>
        <dbReference type="EMBL" id="CAI9977147.1"/>
    </source>
</evidence>
<dbReference type="GO" id="GO:0022857">
    <property type="term" value="F:transmembrane transporter activity"/>
    <property type="evidence" value="ECO:0007669"/>
    <property type="project" value="InterPro"/>
</dbReference>
<evidence type="ECO:0000256" key="2">
    <source>
        <dbReference type="ARBA" id="ARBA00007863"/>
    </source>
</evidence>
<evidence type="ECO:0000256" key="1">
    <source>
        <dbReference type="ARBA" id="ARBA00004141"/>
    </source>
</evidence>
<feature type="transmembrane region" description="Helical" evidence="7">
    <location>
        <begin position="61"/>
        <end position="80"/>
    </location>
</feature>
<evidence type="ECO:0000256" key="3">
    <source>
        <dbReference type="ARBA" id="ARBA00022448"/>
    </source>
</evidence>
<reference evidence="8" key="1">
    <citation type="submission" date="2023-06" db="EMBL/GenBank/DDBJ databases">
        <authorList>
            <person name="Kurt Z."/>
        </authorList>
    </citation>
    <scope>NUCLEOTIDE SEQUENCE</scope>
</reference>
<comment type="similarity">
    <text evidence="2">Belongs to the SLC35F solute transporter family.</text>
</comment>
<comment type="subcellular location">
    <subcellularLocation>
        <location evidence="1">Membrane</location>
        <topology evidence="1">Multi-pass membrane protein</topology>
    </subcellularLocation>
</comment>
<feature type="transmembrane region" description="Helical" evidence="7">
    <location>
        <begin position="306"/>
        <end position="325"/>
    </location>
</feature>
<evidence type="ECO:0000256" key="5">
    <source>
        <dbReference type="ARBA" id="ARBA00022989"/>
    </source>
</evidence>
<dbReference type="GO" id="GO:0016020">
    <property type="term" value="C:membrane"/>
    <property type="evidence" value="ECO:0007669"/>
    <property type="project" value="UniProtKB-SubCell"/>
</dbReference>